<reference evidence="5" key="1">
    <citation type="submission" date="2023-02" db="EMBL/GenBank/DDBJ databases">
        <title>Enrichment on poylsaccharides allowed isolation of novel metabolic and taxonomic groups of Haloarchaea.</title>
        <authorList>
            <person name="Sorokin D.Y."/>
            <person name="Elcheninov A.G."/>
            <person name="Khizhniak T.V."/>
            <person name="Kolganova T.V."/>
            <person name="Kublanov I.V."/>
        </authorList>
    </citation>
    <scope>NUCLEOTIDE SEQUENCE</scope>
    <source>
        <strain evidence="4 6">HArc-curdl5-1</strain>
        <strain evidence="5">HArc-curdl7</strain>
    </source>
</reference>
<dbReference type="Pfam" id="PF02749">
    <property type="entry name" value="QRPTase_N"/>
    <property type="match status" value="1"/>
</dbReference>
<dbReference type="InterPro" id="IPR035809">
    <property type="entry name" value="NAPRTase_arc-type"/>
</dbReference>
<evidence type="ECO:0000259" key="3">
    <source>
        <dbReference type="Pfam" id="PF02749"/>
    </source>
</evidence>
<dbReference type="Gene3D" id="3.90.1170.20">
    <property type="entry name" value="Quinolinate phosphoribosyl transferase, N-terminal domain"/>
    <property type="match status" value="1"/>
</dbReference>
<sequence length="385" mass="41423">MTDSGPFDFLGSEAIQDGRVTDAYFDRTVEALEHAGKTPHVVAEVTADQFPTGEFEVLAGVKDLAHLFEDLPVDVDALPEGQLFDGGPVARIEGKYLDFCRFETALLGFLSHASGIATNALRARLAAPDSTVLSFGSRHVHPTIAPVVERSALIGDLDGISNVAAGEMIDREAGGTMPHALLLCFGRGEQEAAWRAFDEAVPADVPRVALCDTFTDEVDETLRAVEAVEDLDSVRLDTTSSRRGDFRHIVREVKWELDARGHDDVGVFVSGGLGPEELRHLRDVADGFGVGGYVSNADPVDFALDIVEVDGEPISKRGKLTGVKDAYRTPDGSHHIGLTDRPGPVDGESLLKPLVRDGEIVREFDIDEAAQRARQDANAVGFGVE</sequence>
<dbReference type="PANTHER" id="PTHR43202">
    <property type="entry name" value="NICOTINATE-NUCLEOTIDE PYROPHOSPHORYLASE"/>
    <property type="match status" value="1"/>
</dbReference>
<dbReference type="GO" id="GO:0004516">
    <property type="term" value="F:nicotinate phosphoribosyltransferase activity"/>
    <property type="evidence" value="ECO:0007669"/>
    <property type="project" value="UniProtKB-EC"/>
</dbReference>
<dbReference type="RefSeq" id="WP_315908432.1">
    <property type="nucleotide sequence ID" value="NZ_JAOPKC010000004.1"/>
</dbReference>
<dbReference type="PANTHER" id="PTHR43202:SF1">
    <property type="entry name" value="NICOTINATE PHOSPHORIBOSYLTRANSFERASE"/>
    <property type="match status" value="1"/>
</dbReference>
<dbReference type="Gene3D" id="3.20.20.70">
    <property type="entry name" value="Aldolase class I"/>
    <property type="match status" value="1"/>
</dbReference>
<dbReference type="SUPFAM" id="SSF51690">
    <property type="entry name" value="Nicotinate/Quinolinate PRTase C-terminal domain-like"/>
    <property type="match status" value="1"/>
</dbReference>
<proteinExistence type="predicted"/>
<name>A0AAE3IE74_9EURY</name>
<keyword evidence="1" id="KW-0808">Transferase</keyword>
<dbReference type="EMBL" id="JAOPKC010000004">
    <property type="protein sequence ID" value="MCU4717671.1"/>
    <property type="molecule type" value="Genomic_DNA"/>
</dbReference>
<dbReference type="InterPro" id="IPR037128">
    <property type="entry name" value="Quinolinate_PRibosylTase_N_sf"/>
</dbReference>
<evidence type="ECO:0000313" key="4">
    <source>
        <dbReference type="EMBL" id="MCU4717671.1"/>
    </source>
</evidence>
<accession>A0AAE3IE74</accession>
<dbReference type="InterPro" id="IPR036068">
    <property type="entry name" value="Nicotinate_pribotase-like_C"/>
</dbReference>
<dbReference type="Proteomes" id="UP001208186">
    <property type="component" value="Unassembled WGS sequence"/>
</dbReference>
<evidence type="ECO:0000313" key="6">
    <source>
        <dbReference type="Proteomes" id="UP001208186"/>
    </source>
</evidence>
<organism evidence="5 7">
    <name type="scientific">Halapricum hydrolyticum</name>
    <dbReference type="NCBI Taxonomy" id="2979991"/>
    <lineage>
        <taxon>Archaea</taxon>
        <taxon>Methanobacteriati</taxon>
        <taxon>Methanobacteriota</taxon>
        <taxon>Stenosarchaea group</taxon>
        <taxon>Halobacteria</taxon>
        <taxon>Halobacteriales</taxon>
        <taxon>Haloarculaceae</taxon>
        <taxon>Halapricum</taxon>
    </lineage>
</organism>
<evidence type="ECO:0000313" key="7">
    <source>
        <dbReference type="Proteomes" id="UP001209746"/>
    </source>
</evidence>
<keyword evidence="6" id="KW-1185">Reference proteome</keyword>
<evidence type="ECO:0000256" key="1">
    <source>
        <dbReference type="ARBA" id="ARBA00022679"/>
    </source>
</evidence>
<feature type="domain" description="Quinolinate phosphoribosyl transferase N-terminal" evidence="3">
    <location>
        <begin position="22"/>
        <end position="114"/>
    </location>
</feature>
<dbReference type="GO" id="GO:0009435">
    <property type="term" value="P:NAD+ biosynthetic process"/>
    <property type="evidence" value="ECO:0007669"/>
    <property type="project" value="InterPro"/>
</dbReference>
<feature type="domain" description="Quinolinate phosphoribosyl transferase C-terminal" evidence="2">
    <location>
        <begin position="116"/>
        <end position="305"/>
    </location>
</feature>
<dbReference type="EMBL" id="JAOPKD010000005">
    <property type="protein sequence ID" value="MCU4726800.1"/>
    <property type="molecule type" value="Genomic_DNA"/>
</dbReference>
<dbReference type="AlphaFoldDB" id="A0AAE3IE74"/>
<dbReference type="InterPro" id="IPR002638">
    <property type="entry name" value="Quinolinate_PRibosylTrfase_C"/>
</dbReference>
<protein>
    <submittedName>
        <fullName evidence="5">Nicotinate phosphoribosyltransferase</fullName>
        <ecNumber evidence="5">6.3.4.21</ecNumber>
    </submittedName>
</protein>
<dbReference type="GO" id="GO:0004514">
    <property type="term" value="F:nicotinate-nucleotide diphosphorylase (carboxylating) activity"/>
    <property type="evidence" value="ECO:0007669"/>
    <property type="project" value="InterPro"/>
</dbReference>
<dbReference type="CDD" id="cd01571">
    <property type="entry name" value="NAPRTase_B"/>
    <property type="match status" value="1"/>
</dbReference>
<comment type="caution">
    <text evidence="5">The sequence shown here is derived from an EMBL/GenBank/DDBJ whole genome shotgun (WGS) entry which is preliminary data.</text>
</comment>
<dbReference type="Proteomes" id="UP001209746">
    <property type="component" value="Unassembled WGS sequence"/>
</dbReference>
<gene>
    <name evidence="5" type="ORF">OB914_07440</name>
    <name evidence="4" type="ORF">OB916_06285</name>
</gene>
<dbReference type="InterPro" id="IPR053190">
    <property type="entry name" value="NAPRTase-like"/>
</dbReference>
<evidence type="ECO:0000313" key="5">
    <source>
        <dbReference type="EMBL" id="MCU4726800.1"/>
    </source>
</evidence>
<dbReference type="InterPro" id="IPR022412">
    <property type="entry name" value="Quinolinate_PRibosylTrfase_N"/>
</dbReference>
<keyword evidence="5" id="KW-0328">Glycosyltransferase</keyword>
<evidence type="ECO:0000259" key="2">
    <source>
        <dbReference type="Pfam" id="PF01729"/>
    </source>
</evidence>
<dbReference type="EC" id="6.3.4.21" evidence="5"/>
<dbReference type="SUPFAM" id="SSF54675">
    <property type="entry name" value="Nicotinate/Quinolinate PRTase N-terminal domain-like"/>
    <property type="match status" value="1"/>
</dbReference>
<dbReference type="Pfam" id="PF01729">
    <property type="entry name" value="QRPTase_C"/>
    <property type="match status" value="1"/>
</dbReference>
<dbReference type="InterPro" id="IPR013785">
    <property type="entry name" value="Aldolase_TIM"/>
</dbReference>
<keyword evidence="5" id="KW-0436">Ligase</keyword>
<dbReference type="NCBIfam" id="NF006415">
    <property type="entry name" value="PRK08662.1"/>
    <property type="match status" value="1"/>
</dbReference>